<dbReference type="RefSeq" id="WP_189515623.1">
    <property type="nucleotide sequence ID" value="NZ_BMXG01000016.1"/>
</dbReference>
<feature type="transmembrane region" description="Helical" evidence="1">
    <location>
        <begin position="236"/>
        <end position="253"/>
    </location>
</feature>
<dbReference type="EMBL" id="BMXG01000016">
    <property type="protein sequence ID" value="GHC06685.1"/>
    <property type="molecule type" value="Genomic_DNA"/>
</dbReference>
<comment type="caution">
    <text evidence="4">The sequence shown here is derived from an EMBL/GenBank/DDBJ whole genome shotgun (WGS) entry which is preliminary data.</text>
</comment>
<reference evidence="4" key="2">
    <citation type="submission" date="2020-09" db="EMBL/GenBank/DDBJ databases">
        <authorList>
            <person name="Sun Q."/>
            <person name="Kim S."/>
        </authorList>
    </citation>
    <scope>NUCLEOTIDE SEQUENCE</scope>
    <source>
        <strain evidence="4">KCTC 12870</strain>
    </source>
</reference>
<keyword evidence="1" id="KW-1133">Transmembrane helix</keyword>
<evidence type="ECO:0000313" key="5">
    <source>
        <dbReference type="Proteomes" id="UP000642829"/>
    </source>
</evidence>
<accession>A0A8J3DBM6</accession>
<proteinExistence type="predicted"/>
<dbReference type="InterPro" id="IPR013424">
    <property type="entry name" value="Ice-binding_C"/>
</dbReference>
<dbReference type="Pfam" id="PF07589">
    <property type="entry name" value="PEP-CTERM"/>
    <property type="match status" value="1"/>
</dbReference>
<feature type="chain" id="PRO_5035204536" description="Ice-binding protein C-terminal domain-containing protein" evidence="2">
    <location>
        <begin position="24"/>
        <end position="257"/>
    </location>
</feature>
<sequence>MKHRNYLAIAAIGGVALSSSSFAAIIGTDNASASAYSGGWVDGTDGSITGIGAYGTWFLNPGVDITHSIASVSSLSSNPPNLDTSGVSFRMTGTNGQEATAFRFIDPAGLVVGQSFSIDLAVNFRNGFKGIDMRGADTNAIFNFNIGSDDYVVSAAATGNGSIGDSYSDNTLFSIVFEQTSLAGGNWSIARSGGVTDFDSGTYTGIASSIKLYVGGTDGSDADALFFNNLATVPEPSHYGLMIGVGAMGLLFLRRRR</sequence>
<dbReference type="AlphaFoldDB" id="A0A8J3DBM6"/>
<dbReference type="NCBIfam" id="TIGR02595">
    <property type="entry name" value="PEP_CTERM"/>
    <property type="match status" value="1"/>
</dbReference>
<keyword evidence="1" id="KW-0812">Transmembrane</keyword>
<gene>
    <name evidence="4" type="ORF">GCM10007047_24640</name>
</gene>
<evidence type="ECO:0000256" key="1">
    <source>
        <dbReference type="SAM" id="Phobius"/>
    </source>
</evidence>
<feature type="signal peptide" evidence="2">
    <location>
        <begin position="1"/>
        <end position="23"/>
    </location>
</feature>
<protein>
    <recommendedName>
        <fullName evidence="3">Ice-binding protein C-terminal domain-containing protein</fullName>
    </recommendedName>
</protein>
<dbReference type="Proteomes" id="UP000642829">
    <property type="component" value="Unassembled WGS sequence"/>
</dbReference>
<keyword evidence="1" id="KW-0472">Membrane</keyword>
<keyword evidence="5" id="KW-1185">Reference proteome</keyword>
<evidence type="ECO:0000313" key="4">
    <source>
        <dbReference type="EMBL" id="GHC06685.1"/>
    </source>
</evidence>
<feature type="domain" description="Ice-binding protein C-terminal" evidence="3">
    <location>
        <begin position="232"/>
        <end position="256"/>
    </location>
</feature>
<organism evidence="4 5">
    <name type="scientific">Cerasicoccus arenae</name>
    <dbReference type="NCBI Taxonomy" id="424488"/>
    <lineage>
        <taxon>Bacteria</taxon>
        <taxon>Pseudomonadati</taxon>
        <taxon>Verrucomicrobiota</taxon>
        <taxon>Opitutia</taxon>
        <taxon>Puniceicoccales</taxon>
        <taxon>Cerasicoccaceae</taxon>
        <taxon>Cerasicoccus</taxon>
    </lineage>
</organism>
<name>A0A8J3DBM6_9BACT</name>
<reference evidence="4" key="1">
    <citation type="journal article" date="2014" name="Int. J. Syst. Evol. Microbiol.">
        <title>Complete genome sequence of Corynebacterium casei LMG S-19264T (=DSM 44701T), isolated from a smear-ripened cheese.</title>
        <authorList>
            <consortium name="US DOE Joint Genome Institute (JGI-PGF)"/>
            <person name="Walter F."/>
            <person name="Albersmeier A."/>
            <person name="Kalinowski J."/>
            <person name="Ruckert C."/>
        </authorList>
    </citation>
    <scope>NUCLEOTIDE SEQUENCE</scope>
    <source>
        <strain evidence="4">KCTC 12870</strain>
    </source>
</reference>
<evidence type="ECO:0000256" key="2">
    <source>
        <dbReference type="SAM" id="SignalP"/>
    </source>
</evidence>
<keyword evidence="2" id="KW-0732">Signal</keyword>
<evidence type="ECO:0000259" key="3">
    <source>
        <dbReference type="Pfam" id="PF07589"/>
    </source>
</evidence>